<evidence type="ECO:0000259" key="5">
    <source>
        <dbReference type="Pfam" id="PF12770"/>
    </source>
</evidence>
<evidence type="ECO:0000256" key="3">
    <source>
        <dbReference type="PROSITE-ProRule" id="PRU00339"/>
    </source>
</evidence>
<dbReference type="Gene3D" id="1.25.40.10">
    <property type="entry name" value="Tetratricopeptide repeat domain"/>
    <property type="match status" value="4"/>
</dbReference>
<dbReference type="EMBL" id="FQYP01000004">
    <property type="protein sequence ID" value="SHI99515.1"/>
    <property type="molecule type" value="Genomic_DNA"/>
</dbReference>
<evidence type="ECO:0000256" key="1">
    <source>
        <dbReference type="ARBA" id="ARBA00022737"/>
    </source>
</evidence>
<evidence type="ECO:0000256" key="2">
    <source>
        <dbReference type="ARBA" id="ARBA00022803"/>
    </source>
</evidence>
<dbReference type="InterPro" id="IPR019734">
    <property type="entry name" value="TPR_rpt"/>
</dbReference>
<dbReference type="Proteomes" id="UP000184432">
    <property type="component" value="Unassembled WGS sequence"/>
</dbReference>
<evidence type="ECO:0000313" key="7">
    <source>
        <dbReference type="Proteomes" id="UP000184432"/>
    </source>
</evidence>
<dbReference type="Pfam" id="PF13424">
    <property type="entry name" value="TPR_12"/>
    <property type="match status" value="4"/>
</dbReference>
<proteinExistence type="predicted"/>
<feature type="non-terminal residue" evidence="6">
    <location>
        <position position="831"/>
    </location>
</feature>
<dbReference type="RefSeq" id="WP_139241982.1">
    <property type="nucleotide sequence ID" value="NZ_FQYP01000004.1"/>
</dbReference>
<dbReference type="PANTHER" id="PTHR45641:SF19">
    <property type="entry name" value="NEPHROCYSTIN-3"/>
    <property type="match status" value="1"/>
</dbReference>
<evidence type="ECO:0000313" key="6">
    <source>
        <dbReference type="EMBL" id="SHI99515.1"/>
    </source>
</evidence>
<dbReference type="SMART" id="SM00028">
    <property type="entry name" value="TPR"/>
    <property type="match status" value="12"/>
</dbReference>
<feature type="domain" description="CHAT" evidence="5">
    <location>
        <begin position="749"/>
        <end position="821"/>
    </location>
</feature>
<organism evidence="6 7">
    <name type="scientific">Aquimarina spongiae</name>
    <dbReference type="NCBI Taxonomy" id="570521"/>
    <lineage>
        <taxon>Bacteria</taxon>
        <taxon>Pseudomonadati</taxon>
        <taxon>Bacteroidota</taxon>
        <taxon>Flavobacteriia</taxon>
        <taxon>Flavobacteriales</taxon>
        <taxon>Flavobacteriaceae</taxon>
        <taxon>Aquimarina</taxon>
    </lineage>
</organism>
<feature type="chain" id="PRO_5012567794" evidence="4">
    <location>
        <begin position="22"/>
        <end position="831"/>
    </location>
</feature>
<reference evidence="7" key="1">
    <citation type="submission" date="2016-11" db="EMBL/GenBank/DDBJ databases">
        <authorList>
            <person name="Varghese N."/>
            <person name="Submissions S."/>
        </authorList>
    </citation>
    <scope>NUCLEOTIDE SEQUENCE [LARGE SCALE GENOMIC DNA]</scope>
    <source>
        <strain evidence="7">DSM 22623</strain>
    </source>
</reference>
<dbReference type="Pfam" id="PF12770">
    <property type="entry name" value="CHAT"/>
    <property type="match status" value="1"/>
</dbReference>
<dbReference type="SUPFAM" id="SSF48452">
    <property type="entry name" value="TPR-like"/>
    <property type="match status" value="3"/>
</dbReference>
<dbReference type="InterPro" id="IPR024983">
    <property type="entry name" value="CHAT_dom"/>
</dbReference>
<feature type="repeat" description="TPR" evidence="3">
    <location>
        <begin position="112"/>
        <end position="145"/>
    </location>
</feature>
<accession>A0A1M6FPC0</accession>
<feature type="repeat" description="TPR" evidence="3">
    <location>
        <begin position="238"/>
        <end position="271"/>
    </location>
</feature>
<dbReference type="Pfam" id="PF13374">
    <property type="entry name" value="TPR_10"/>
    <property type="match status" value="2"/>
</dbReference>
<dbReference type="PROSITE" id="PS50005">
    <property type="entry name" value="TPR"/>
    <property type="match status" value="6"/>
</dbReference>
<protein>
    <submittedName>
        <fullName evidence="6">Tetratricopeptide repeat-containing protein</fullName>
    </submittedName>
</protein>
<feature type="repeat" description="TPR" evidence="3">
    <location>
        <begin position="446"/>
        <end position="479"/>
    </location>
</feature>
<gene>
    <name evidence="6" type="ORF">SAMN04488508_104392</name>
</gene>
<dbReference type="InterPro" id="IPR011990">
    <property type="entry name" value="TPR-like_helical_dom_sf"/>
</dbReference>
<keyword evidence="1" id="KW-0677">Repeat</keyword>
<dbReference type="SMART" id="SM00671">
    <property type="entry name" value="SEL1"/>
    <property type="match status" value="4"/>
</dbReference>
<dbReference type="AlphaFoldDB" id="A0A1M6FPC0"/>
<feature type="repeat" description="TPR" evidence="3">
    <location>
        <begin position="362"/>
        <end position="395"/>
    </location>
</feature>
<feature type="repeat" description="TPR" evidence="3">
    <location>
        <begin position="196"/>
        <end position="229"/>
    </location>
</feature>
<keyword evidence="2 3" id="KW-0802">TPR repeat</keyword>
<dbReference type="OrthoDB" id="9771112at2"/>
<feature type="repeat" description="TPR" evidence="3">
    <location>
        <begin position="404"/>
        <end position="437"/>
    </location>
</feature>
<name>A0A1M6FPC0_9FLAO</name>
<keyword evidence="7" id="KW-1185">Reference proteome</keyword>
<sequence length="831" mass="96486">MKFILLFVGLFLFLYTNSISAQTSNDTIIAWQYYQKADSLLQARKMDSSIVYFKKALPIYEHAKEWERLMDCYNKISRNYIRKGEYNESISFAKLAIEITEKHFNKNIIQSAVAYNNLGESYESDFNYAEAEKSYKKSVEIKQNLLGDDDIALAYSYDKLGVLYYHISKYDESLTLLKQSLAIYLKFPDKALDKISRNYNNIGNVYDALGKFDKCIFYYEESIKINQKDSANRPIRLAHNYINIGGTYHQINNLDKALLYYNKARVIAEMKEYDRGLLGIYGNMGLSFLNKGEFNKSLEFQKKSLDIALRTLDKNNPYIGTIYISLGDAYGAIGDLETKISYYEKGLLTYQSVFEENHYLIADTYLFLGNLHINRKDYDASDLYFKKALKIYNHLFEEGHPKISEVYLRKGDMYYEQKNYELAIKNYEMGIANLEKAYGKSTLLSAEYHNKIAKIYQIQEQFDKALDNFDKAIQANSNNKNISDISFENSFDRLFILESLIGKGKIFYSLSKKEEAKNHLSNSIKNYKFADDVIDQMRSTYRDYNDKLIFSKKVKEVYQGILEAQLSLFKLEKDQKIVKNILYYTEKNKSSTLKELLNTTTANKFIGLSSAIVELEKSIKTDKAFYQSEIVFEQSQQSDLNNKKIKELESQIFNLNKRQDSLTHIVEKNYPKYYNLKYQNKVISVADIQSKLDEQTTLLEFFTSDSSTYAFTISKNNIDVQELATPDLANKVYGFKQSIISKDLKVYKKYANELYQELISPIASKIKGNQLIIVPDGPLWHLNFDLLLAEQSDANNPKELPYLVKEYIISYANSATLLFDAFKEPKREDVA</sequence>
<evidence type="ECO:0000256" key="4">
    <source>
        <dbReference type="SAM" id="SignalP"/>
    </source>
</evidence>
<dbReference type="InterPro" id="IPR006597">
    <property type="entry name" value="Sel1-like"/>
</dbReference>
<keyword evidence="4" id="KW-0732">Signal</keyword>
<feature type="signal peptide" evidence="4">
    <location>
        <begin position="1"/>
        <end position="21"/>
    </location>
</feature>
<dbReference type="STRING" id="570521.SAMN04488508_104392"/>
<dbReference type="PANTHER" id="PTHR45641">
    <property type="entry name" value="TETRATRICOPEPTIDE REPEAT PROTEIN (AFU_ORTHOLOGUE AFUA_6G03870)"/>
    <property type="match status" value="1"/>
</dbReference>